<dbReference type="Pfam" id="PF13202">
    <property type="entry name" value="EF-hand_5"/>
    <property type="match status" value="5"/>
</dbReference>
<keyword evidence="4" id="KW-1185">Reference proteome</keyword>
<dbReference type="AlphaFoldDB" id="A0A1M6LED6"/>
<feature type="domain" description="EF-hand" evidence="2">
    <location>
        <begin position="208"/>
        <end position="243"/>
    </location>
</feature>
<organism evidence="3 4">
    <name type="scientific">Rubritalea squalenifaciens DSM 18772</name>
    <dbReference type="NCBI Taxonomy" id="1123071"/>
    <lineage>
        <taxon>Bacteria</taxon>
        <taxon>Pseudomonadati</taxon>
        <taxon>Verrucomicrobiota</taxon>
        <taxon>Verrucomicrobiia</taxon>
        <taxon>Verrucomicrobiales</taxon>
        <taxon>Rubritaleaceae</taxon>
        <taxon>Rubritalea</taxon>
    </lineage>
</organism>
<dbReference type="STRING" id="1123071.SAMN02745181_2374"/>
<feature type="domain" description="EF-hand" evidence="2">
    <location>
        <begin position="103"/>
        <end position="138"/>
    </location>
</feature>
<name>A0A1M6LED6_9BACT</name>
<feature type="region of interest" description="Disordered" evidence="1">
    <location>
        <begin position="195"/>
        <end position="305"/>
    </location>
</feature>
<dbReference type="PROSITE" id="PS50222">
    <property type="entry name" value="EF_HAND_2"/>
    <property type="match status" value="3"/>
</dbReference>
<evidence type="ECO:0000259" key="2">
    <source>
        <dbReference type="PROSITE" id="PS50222"/>
    </source>
</evidence>
<gene>
    <name evidence="3" type="ORF">SAMN02745181_2374</name>
</gene>
<dbReference type="InParanoid" id="A0A1M6LED6"/>
<protein>
    <submittedName>
        <fullName evidence="3">EF hand</fullName>
    </submittedName>
</protein>
<dbReference type="Gene3D" id="1.10.238.10">
    <property type="entry name" value="EF-hand"/>
    <property type="match status" value="4"/>
</dbReference>
<evidence type="ECO:0000313" key="4">
    <source>
        <dbReference type="Proteomes" id="UP000184510"/>
    </source>
</evidence>
<feature type="compositionally biased region" description="Basic residues" evidence="1">
    <location>
        <begin position="247"/>
        <end position="263"/>
    </location>
</feature>
<evidence type="ECO:0000256" key="1">
    <source>
        <dbReference type="SAM" id="MobiDB-lite"/>
    </source>
</evidence>
<dbReference type="Proteomes" id="UP000184510">
    <property type="component" value="Unassembled WGS sequence"/>
</dbReference>
<dbReference type="SMART" id="SM00054">
    <property type="entry name" value="EFh"/>
    <property type="match status" value="4"/>
</dbReference>
<accession>A0A1M6LED6</accession>
<dbReference type="EMBL" id="FQYR01000004">
    <property type="protein sequence ID" value="SHJ69570.1"/>
    <property type="molecule type" value="Genomic_DNA"/>
</dbReference>
<dbReference type="InterPro" id="IPR002048">
    <property type="entry name" value="EF_hand_dom"/>
</dbReference>
<proteinExistence type="predicted"/>
<dbReference type="SUPFAM" id="SSF47473">
    <property type="entry name" value="EF-hand"/>
    <property type="match status" value="2"/>
</dbReference>
<feature type="compositionally biased region" description="Basic and acidic residues" evidence="1">
    <location>
        <begin position="195"/>
        <end position="245"/>
    </location>
</feature>
<feature type="compositionally biased region" description="Basic and acidic residues" evidence="1">
    <location>
        <begin position="264"/>
        <end position="292"/>
    </location>
</feature>
<dbReference type="GO" id="GO:0005509">
    <property type="term" value="F:calcium ion binding"/>
    <property type="evidence" value="ECO:0007669"/>
    <property type="project" value="InterPro"/>
</dbReference>
<feature type="region of interest" description="Disordered" evidence="1">
    <location>
        <begin position="47"/>
        <end position="147"/>
    </location>
</feature>
<sequence length="305" mass="35131">MKRRVMSLMNSQRYKVMKMKNVRQWLAAGVTVASVVGAGNLFAEDAKDKPENRREAMLKRFDKDSDGKLSEEEKAELRKARQERSGDRPERKRGWSRDGDSDRHKAMREKLLKEFDKDGDGELSDEEKKAAREAWAKRREDRNKREAAVHAKFVQKYDTDGDGKLSEQERKSARAAMTEAYEAFKAEMVKLYDADGDGKLSEDERQTARDKEKEKMLEKFDKDGDGELNKEERQAAFDDMLENRPFRIMHHMMRKHHDHKHGHRGEGGPRGQKGDKPGRGPRGDGPPAERRGPRGPAPDEVPKNF</sequence>
<feature type="domain" description="EF-hand" evidence="2">
    <location>
        <begin position="49"/>
        <end position="84"/>
    </location>
</feature>
<dbReference type="InterPro" id="IPR011992">
    <property type="entry name" value="EF-hand-dom_pair"/>
</dbReference>
<reference evidence="3 4" key="1">
    <citation type="submission" date="2016-11" db="EMBL/GenBank/DDBJ databases">
        <authorList>
            <person name="Jaros S."/>
            <person name="Januszkiewicz K."/>
            <person name="Wedrychowicz H."/>
        </authorList>
    </citation>
    <scope>NUCLEOTIDE SEQUENCE [LARGE SCALE GENOMIC DNA]</scope>
    <source>
        <strain evidence="3 4">DSM 18772</strain>
    </source>
</reference>
<evidence type="ECO:0000313" key="3">
    <source>
        <dbReference type="EMBL" id="SHJ69570.1"/>
    </source>
</evidence>